<dbReference type="InterPro" id="IPR011009">
    <property type="entry name" value="Kinase-like_dom_sf"/>
</dbReference>
<comment type="caution">
    <text evidence="1">The sequence shown here is derived from an EMBL/GenBank/DDBJ whole genome shotgun (WGS) entry which is preliminary data.</text>
</comment>
<evidence type="ECO:0000313" key="1">
    <source>
        <dbReference type="EMBL" id="GGD00835.1"/>
    </source>
</evidence>
<organism evidence="1 2">
    <name type="scientific">Halopseudomonas salina</name>
    <dbReference type="NCBI Taxonomy" id="1323744"/>
    <lineage>
        <taxon>Bacteria</taxon>
        <taxon>Pseudomonadati</taxon>
        <taxon>Pseudomonadota</taxon>
        <taxon>Gammaproteobacteria</taxon>
        <taxon>Pseudomonadales</taxon>
        <taxon>Pseudomonadaceae</taxon>
        <taxon>Halopseudomonas</taxon>
    </lineage>
</organism>
<evidence type="ECO:0008006" key="3">
    <source>
        <dbReference type="Google" id="ProtNLM"/>
    </source>
</evidence>
<proteinExistence type="predicted"/>
<keyword evidence="2" id="KW-1185">Reference proteome</keyword>
<gene>
    <name evidence="1" type="ORF">GCM10007418_20110</name>
</gene>
<name>A0ABQ1PPQ3_9GAMM</name>
<dbReference type="PIRSF" id="PIRSF026326">
    <property type="entry name" value="InaA"/>
    <property type="match status" value="1"/>
</dbReference>
<dbReference type="RefSeq" id="WP_150278257.1">
    <property type="nucleotide sequence ID" value="NZ_BMFF01000003.1"/>
</dbReference>
<dbReference type="Pfam" id="PF06293">
    <property type="entry name" value="Kdo"/>
    <property type="match status" value="1"/>
</dbReference>
<accession>A0ABQ1PPQ3</accession>
<dbReference type="InterPro" id="IPR027023">
    <property type="entry name" value="Put_LipoPS_kinase_InaA"/>
</dbReference>
<sequence length="257" mass="29898">MSKDFFAPGDSGRLLARHRLNSFEALWNLKLDAVDAPNTTRGGWSTVYRLDLEDDQGRSHGFYLKRQDNHLTRSVLKPFGEPTFAREYRAIQAYARYQVPALKAVAFAERRQAGHKRALLLTCALDDFDPLDQWLEKWDTLAYTDKKTLIQAIAMLVKRLHQTGNVHNCLYAKHIFVKLRHGQAEARLIDLEKTRRSWLGKHDRVSDLATLNRRTQKPSRAQRLSFLLSYLDKRKLDDEARGWIMKIDRRIKRKAAA</sequence>
<protein>
    <recommendedName>
        <fullName evidence="3">Lipopolysaccharide kinase (Kdo/WaaP) family protein</fullName>
    </recommendedName>
</protein>
<evidence type="ECO:0000313" key="2">
    <source>
        <dbReference type="Proteomes" id="UP000638188"/>
    </source>
</evidence>
<dbReference type="Proteomes" id="UP000638188">
    <property type="component" value="Unassembled WGS sequence"/>
</dbReference>
<reference evidence="2" key="1">
    <citation type="journal article" date="2019" name="Int. J. Syst. Evol. Microbiol.">
        <title>The Global Catalogue of Microorganisms (GCM) 10K type strain sequencing project: providing services to taxonomists for standard genome sequencing and annotation.</title>
        <authorList>
            <consortium name="The Broad Institute Genomics Platform"/>
            <consortium name="The Broad Institute Genome Sequencing Center for Infectious Disease"/>
            <person name="Wu L."/>
            <person name="Ma J."/>
        </authorList>
    </citation>
    <scope>NUCLEOTIDE SEQUENCE [LARGE SCALE GENOMIC DNA]</scope>
    <source>
        <strain evidence="2">CGMCC 1.12482</strain>
    </source>
</reference>
<dbReference type="EMBL" id="BMFF01000003">
    <property type="protein sequence ID" value="GGD00835.1"/>
    <property type="molecule type" value="Genomic_DNA"/>
</dbReference>
<dbReference type="SUPFAM" id="SSF56112">
    <property type="entry name" value="Protein kinase-like (PK-like)"/>
    <property type="match status" value="1"/>
</dbReference>